<gene>
    <name evidence="1" type="ORF">FFIC_230010</name>
</gene>
<dbReference type="GO" id="GO:0005829">
    <property type="term" value="C:cytosol"/>
    <property type="evidence" value="ECO:0007669"/>
    <property type="project" value="TreeGrafter"/>
</dbReference>
<dbReference type="PANTHER" id="PTHR43235">
    <property type="entry name" value="GLUTAMINE AMIDOTRANSFERASE PB2B2.05-RELATED"/>
    <property type="match status" value="1"/>
</dbReference>
<dbReference type="EMBL" id="DF968000">
    <property type="protein sequence ID" value="GAO99517.1"/>
    <property type="molecule type" value="Genomic_DNA"/>
</dbReference>
<dbReference type="CDD" id="cd01745">
    <property type="entry name" value="GATase1_2"/>
    <property type="match status" value="1"/>
</dbReference>
<dbReference type="Gene3D" id="3.40.50.880">
    <property type="match status" value="1"/>
</dbReference>
<name>A0A0K8MGD7_9LACO</name>
<dbReference type="RefSeq" id="WP_061992925.1">
    <property type="nucleotide sequence ID" value="NZ_DF968000.1"/>
</dbReference>
<dbReference type="PANTHER" id="PTHR43235:SF1">
    <property type="entry name" value="GLUTAMINE AMIDOTRANSFERASE PB2B2.05-RELATED"/>
    <property type="match status" value="1"/>
</dbReference>
<keyword evidence="2" id="KW-1185">Reference proteome</keyword>
<dbReference type="InterPro" id="IPR029062">
    <property type="entry name" value="Class_I_gatase-like"/>
</dbReference>
<dbReference type="GO" id="GO:0006598">
    <property type="term" value="P:polyamine catabolic process"/>
    <property type="evidence" value="ECO:0007669"/>
    <property type="project" value="TreeGrafter"/>
</dbReference>
<sequence>MRVGVTADVNLQSTDIINLQLASFAPKPLLDVIEKTGNVPVVFPITKPEYAAELVSMVGAVVIPGGPDVSPKLYGEGPHPKIGTTYPARDDFEVAVIKECVKQHKPLLGICRGTQLINVVFGGNMYQDLGSQYEQPLLQHSQAARGFLPTHDVEVTSGSFLSEAMGGGSTFFVNSRHHQALNKVAEGLNVVAQSADGVVEGFENDDHSIVGVQWHPENLWATMPEQEALFTNFFKKAKEVGQDEK</sequence>
<reference evidence="1 2" key="1">
    <citation type="journal article" date="2015" name="BMC Genomics">
        <title>Comparative genomics of Fructobacillus spp. and Leuconostoc spp. reveals niche-specific evolution of Fructobacillus spp.</title>
        <authorList>
            <person name="Endo A."/>
            <person name="Tanizawa Y."/>
            <person name="Tanaka N."/>
            <person name="Maeno S."/>
            <person name="Kumar H."/>
            <person name="Shiwa Y."/>
            <person name="Okada S."/>
            <person name="Yoshikawa H."/>
            <person name="Dicks L."/>
            <person name="Nakagawa J."/>
            <person name="Arita M."/>
        </authorList>
    </citation>
    <scope>NUCLEOTIDE SEQUENCE [LARGE SCALE GENOMIC DNA]</scope>
    <source>
        <strain evidence="1 2">JCM 12225</strain>
    </source>
</reference>
<organism evidence="1 2">
    <name type="scientific">Fructobacillus ficulneus</name>
    <dbReference type="NCBI Taxonomy" id="157463"/>
    <lineage>
        <taxon>Bacteria</taxon>
        <taxon>Bacillati</taxon>
        <taxon>Bacillota</taxon>
        <taxon>Bacilli</taxon>
        <taxon>Lactobacillales</taxon>
        <taxon>Lactobacillaceae</taxon>
        <taxon>Fructobacillus</taxon>
    </lineage>
</organism>
<dbReference type="Proteomes" id="UP000253891">
    <property type="component" value="Unassembled WGS sequence"/>
</dbReference>
<accession>A0A0K8MGD7</accession>
<evidence type="ECO:0000313" key="2">
    <source>
        <dbReference type="Proteomes" id="UP000253891"/>
    </source>
</evidence>
<dbReference type="InterPro" id="IPR011697">
    <property type="entry name" value="Peptidase_C26"/>
</dbReference>
<dbReference type="PROSITE" id="PS51273">
    <property type="entry name" value="GATASE_TYPE_1"/>
    <property type="match status" value="1"/>
</dbReference>
<dbReference type="GO" id="GO:0033969">
    <property type="term" value="F:gamma-glutamyl-gamma-aminobutyrate hydrolase activity"/>
    <property type="evidence" value="ECO:0007669"/>
    <property type="project" value="TreeGrafter"/>
</dbReference>
<proteinExistence type="predicted"/>
<evidence type="ECO:0000313" key="1">
    <source>
        <dbReference type="EMBL" id="GAO99517.1"/>
    </source>
</evidence>
<dbReference type="OrthoDB" id="9813383at2"/>
<dbReference type="SUPFAM" id="SSF52317">
    <property type="entry name" value="Class I glutamine amidotransferase-like"/>
    <property type="match status" value="1"/>
</dbReference>
<dbReference type="Pfam" id="PF07722">
    <property type="entry name" value="Peptidase_C26"/>
    <property type="match status" value="1"/>
</dbReference>
<dbReference type="AlphaFoldDB" id="A0A0K8MGD7"/>
<protein>
    <submittedName>
        <fullName evidence="1">Peptidase C26</fullName>
    </submittedName>
</protein>
<dbReference type="STRING" id="157463.GCA_001047075_00440"/>
<dbReference type="InterPro" id="IPR044668">
    <property type="entry name" value="PuuD-like"/>
</dbReference>